<evidence type="ECO:0000256" key="7">
    <source>
        <dbReference type="ARBA" id="ARBA00022737"/>
    </source>
</evidence>
<dbReference type="PANTHER" id="PTHR45635:SF14">
    <property type="entry name" value="ADP_ATP TRANSLOCASE"/>
    <property type="match status" value="1"/>
</dbReference>
<evidence type="ECO:0000256" key="11">
    <source>
        <dbReference type="ARBA" id="ARBA00023136"/>
    </source>
</evidence>
<dbReference type="eggNOG" id="KOG0749">
    <property type="taxonomic scope" value="Eukaryota"/>
</dbReference>
<keyword evidence="10" id="KW-0496">Mitochondrion</keyword>
<dbReference type="GO" id="GO:0005743">
    <property type="term" value="C:mitochondrial inner membrane"/>
    <property type="evidence" value="ECO:0007669"/>
    <property type="project" value="UniProtKB-SubCell"/>
</dbReference>
<dbReference type="Gene3D" id="1.50.40.10">
    <property type="entry name" value="Mitochondrial carrier domain"/>
    <property type="match status" value="1"/>
</dbReference>
<evidence type="ECO:0000256" key="5">
    <source>
        <dbReference type="ARBA" id="ARBA00022449"/>
    </source>
</evidence>
<comment type="subunit">
    <text evidence="3 16">Monomer.</text>
</comment>
<evidence type="ECO:0000256" key="13">
    <source>
        <dbReference type="ARBA" id="ARBA00045250"/>
    </source>
</evidence>
<evidence type="ECO:0000256" key="15">
    <source>
        <dbReference type="RuleBase" id="RU000488"/>
    </source>
</evidence>
<name>W9QW08_9ROSA</name>
<dbReference type="PROSITE" id="PS50920">
    <property type="entry name" value="SOLCAR"/>
    <property type="match status" value="1"/>
</dbReference>
<dbReference type="AlphaFoldDB" id="W9QW08"/>
<feature type="repeat" description="Solcar" evidence="14">
    <location>
        <begin position="143"/>
        <end position="258"/>
    </location>
</feature>
<keyword evidence="8" id="KW-0999">Mitochondrion inner membrane</keyword>
<dbReference type="Pfam" id="PF00153">
    <property type="entry name" value="Mito_carr"/>
    <property type="match status" value="1"/>
</dbReference>
<dbReference type="PRINTS" id="PR00926">
    <property type="entry name" value="MITOCARRIER"/>
</dbReference>
<comment type="catalytic activity">
    <reaction evidence="12">
        <text>ADP(in) + ATP(out) = ADP(out) + ATP(in)</text>
        <dbReference type="Rhea" id="RHEA:34999"/>
        <dbReference type="ChEBI" id="CHEBI:30616"/>
        <dbReference type="ChEBI" id="CHEBI:456216"/>
    </reaction>
    <physiologicalReaction direction="left-to-right" evidence="12">
        <dbReference type="Rhea" id="RHEA:35000"/>
    </physiologicalReaction>
</comment>
<keyword evidence="18" id="KW-1185">Reference proteome</keyword>
<evidence type="ECO:0000256" key="1">
    <source>
        <dbReference type="ARBA" id="ARBA00004448"/>
    </source>
</evidence>
<keyword evidence="9" id="KW-1133">Transmembrane helix</keyword>
<comment type="function">
    <text evidence="13">ADP:ATP antiporter that mediates import of ADP into the mitochondrial matrix for ATP synthesis, and export of ATP out to fuel the cell. Cycles between the cytoplasmic-open state (c-state) and the matrix-open state (m-state): operates by the alternating access mechanism with a single substrate-binding site intermittently exposed to either the cytosolic (c-state) or matrix (m-state) side of the inner mitochondrial membrane.</text>
</comment>
<dbReference type="InterPro" id="IPR002067">
    <property type="entry name" value="MCP"/>
</dbReference>
<evidence type="ECO:0000256" key="16">
    <source>
        <dbReference type="RuleBase" id="RU368008"/>
    </source>
</evidence>
<comment type="subcellular location">
    <subcellularLocation>
        <location evidence="16">Membrane</location>
        <topology evidence="16">Multi-pass membrane protein</topology>
    </subcellularLocation>
    <subcellularLocation>
        <location evidence="1">Mitochondrion inner membrane</location>
        <topology evidence="1">Multi-pass membrane protein</topology>
    </subcellularLocation>
</comment>
<evidence type="ECO:0000256" key="9">
    <source>
        <dbReference type="ARBA" id="ARBA00022989"/>
    </source>
</evidence>
<dbReference type="Proteomes" id="UP000030645">
    <property type="component" value="Unassembled WGS sequence"/>
</dbReference>
<dbReference type="EMBL" id="KE343877">
    <property type="protein sequence ID" value="EXB44633.1"/>
    <property type="molecule type" value="Genomic_DNA"/>
</dbReference>
<dbReference type="InterPro" id="IPR018108">
    <property type="entry name" value="MCP_transmembrane"/>
</dbReference>
<evidence type="ECO:0000256" key="10">
    <source>
        <dbReference type="ARBA" id="ARBA00023128"/>
    </source>
</evidence>
<proteinExistence type="inferred from homology"/>
<evidence type="ECO:0000256" key="8">
    <source>
        <dbReference type="ARBA" id="ARBA00022792"/>
    </source>
</evidence>
<keyword evidence="11 14" id="KW-0472">Membrane</keyword>
<organism evidence="17 18">
    <name type="scientific">Morus notabilis</name>
    <dbReference type="NCBI Taxonomy" id="981085"/>
    <lineage>
        <taxon>Eukaryota</taxon>
        <taxon>Viridiplantae</taxon>
        <taxon>Streptophyta</taxon>
        <taxon>Embryophyta</taxon>
        <taxon>Tracheophyta</taxon>
        <taxon>Spermatophyta</taxon>
        <taxon>Magnoliopsida</taxon>
        <taxon>eudicotyledons</taxon>
        <taxon>Gunneridae</taxon>
        <taxon>Pentapetalae</taxon>
        <taxon>rosids</taxon>
        <taxon>fabids</taxon>
        <taxon>Rosales</taxon>
        <taxon>Moraceae</taxon>
        <taxon>Moreae</taxon>
        <taxon>Morus</taxon>
    </lineage>
</organism>
<evidence type="ECO:0000256" key="6">
    <source>
        <dbReference type="ARBA" id="ARBA00022692"/>
    </source>
</evidence>
<keyword evidence="6 14" id="KW-0812">Transmembrane</keyword>
<evidence type="ECO:0000256" key="3">
    <source>
        <dbReference type="ARBA" id="ARBA00011245"/>
    </source>
</evidence>
<comment type="function">
    <text evidence="16">Catalyzes the exchange of ADP and ATP across the membrane.</text>
</comment>
<reference evidence="18" key="1">
    <citation type="submission" date="2013-01" db="EMBL/GenBank/DDBJ databases">
        <title>Draft Genome Sequence of a Mulberry Tree, Morus notabilis C.K. Schneid.</title>
        <authorList>
            <person name="He N."/>
            <person name="Zhao S."/>
        </authorList>
    </citation>
    <scope>NUCLEOTIDE SEQUENCE</scope>
</reference>
<protein>
    <recommendedName>
        <fullName evidence="16">ADP/ATP translocase</fullName>
    </recommendedName>
    <alternativeName>
        <fullName evidence="16">ADP,ATP carrier protein</fullName>
    </alternativeName>
</protein>
<evidence type="ECO:0000256" key="2">
    <source>
        <dbReference type="ARBA" id="ARBA00006375"/>
    </source>
</evidence>
<dbReference type="STRING" id="981085.W9QW08"/>
<keyword evidence="5" id="KW-0050">Antiport</keyword>
<dbReference type="InterPro" id="IPR023395">
    <property type="entry name" value="MCP_dom_sf"/>
</dbReference>
<dbReference type="PANTHER" id="PTHR45635">
    <property type="entry name" value="ADP,ATP CARRIER PROTEIN 1-RELATED-RELATED"/>
    <property type="match status" value="1"/>
</dbReference>
<dbReference type="GO" id="GO:1990544">
    <property type="term" value="P:mitochondrial ATP transmembrane transport"/>
    <property type="evidence" value="ECO:0007669"/>
    <property type="project" value="InterPro"/>
</dbReference>
<evidence type="ECO:0000313" key="18">
    <source>
        <dbReference type="Proteomes" id="UP000030645"/>
    </source>
</evidence>
<accession>W9QW08</accession>
<dbReference type="GO" id="GO:0005471">
    <property type="term" value="F:ATP:ADP antiporter activity"/>
    <property type="evidence" value="ECO:0007669"/>
    <property type="project" value="UniProtKB-UniRule"/>
</dbReference>
<dbReference type="GO" id="GO:0140021">
    <property type="term" value="P:mitochondrial ADP transmembrane transport"/>
    <property type="evidence" value="ECO:0007669"/>
    <property type="project" value="InterPro"/>
</dbReference>
<sequence length="344" mass="37238">MANAKQHLSVHEKISMHNRNHGMNFSYANAAGLKIPLSLTTCQSSTGLPHFSPGACSARGAKGLALPDVGRGIFGVAAVMAMTAVAPFNRVKLLLQNQNEMLNSGRLSGLTALPELLGMKASFPSGEETLLMSLDTSSPRLSLEIVCSEPAAQSAVSVSSPFFAYSLDYANTRLATDIKASAKGTTCPSIGFVCAPDYAKNNDIKAGERQFNGLVDVYEKTLRSDGIAGLYRGFNTACVGKIVFDGLYFGMTNSLIKPVVLNSESPRGKHFIAEAMLHGWVILGLRLVRYPFDTVSRRMMMTSGCQAVKCKDSYDAFTRIIKLRRNGEAIKYKNWDAFSPKITL</sequence>
<evidence type="ECO:0000256" key="12">
    <source>
        <dbReference type="ARBA" id="ARBA00024143"/>
    </source>
</evidence>
<dbReference type="SUPFAM" id="SSF103506">
    <property type="entry name" value="Mitochondrial carrier"/>
    <property type="match status" value="1"/>
</dbReference>
<comment type="similarity">
    <text evidence="2 15">Belongs to the mitochondrial carrier (TC 2.A.29) family.</text>
</comment>
<evidence type="ECO:0000256" key="4">
    <source>
        <dbReference type="ARBA" id="ARBA00022448"/>
    </source>
</evidence>
<gene>
    <name evidence="17" type="ORF">L484_010324</name>
</gene>
<keyword evidence="7" id="KW-0677">Repeat</keyword>
<evidence type="ECO:0000256" key="14">
    <source>
        <dbReference type="PROSITE-ProRule" id="PRU00282"/>
    </source>
</evidence>
<keyword evidence="4 15" id="KW-0813">Transport</keyword>
<dbReference type="InterPro" id="IPR002113">
    <property type="entry name" value="ADT_euk_type"/>
</dbReference>
<evidence type="ECO:0000313" key="17">
    <source>
        <dbReference type="EMBL" id="EXB44633.1"/>
    </source>
</evidence>